<keyword evidence="2" id="KW-1185">Reference proteome</keyword>
<proteinExistence type="predicted"/>
<evidence type="ECO:0000313" key="2">
    <source>
        <dbReference type="Proteomes" id="UP000198211"/>
    </source>
</evidence>
<evidence type="ECO:0000313" key="1">
    <source>
        <dbReference type="EMBL" id="OWZ22819.1"/>
    </source>
</evidence>
<organism evidence="1 2">
    <name type="scientific">Phytophthora megakarya</name>
    <dbReference type="NCBI Taxonomy" id="4795"/>
    <lineage>
        <taxon>Eukaryota</taxon>
        <taxon>Sar</taxon>
        <taxon>Stramenopiles</taxon>
        <taxon>Oomycota</taxon>
        <taxon>Peronosporomycetes</taxon>
        <taxon>Peronosporales</taxon>
        <taxon>Peronosporaceae</taxon>
        <taxon>Phytophthora</taxon>
    </lineage>
</organism>
<dbReference type="AlphaFoldDB" id="A0A225X0R7"/>
<accession>A0A225X0R7</accession>
<sequence>MLILVSRDGDNKHIVLAVGLGSSEAAVYCHWFMLNCKQAGTILPGTPVFIDRAKR</sequence>
<gene>
    <name evidence="1" type="ORF">PHMEG_0002410</name>
</gene>
<protein>
    <submittedName>
        <fullName evidence="1">Uncharacterized protein</fullName>
    </submittedName>
</protein>
<reference evidence="2" key="1">
    <citation type="submission" date="2017-03" db="EMBL/GenBank/DDBJ databases">
        <title>Phytopthora megakarya and P. palmivora, two closely related causual agents of cacao black pod achieved similar genome size and gene model numbers by different mechanisms.</title>
        <authorList>
            <person name="Ali S."/>
            <person name="Shao J."/>
            <person name="Larry D.J."/>
            <person name="Kronmiller B."/>
            <person name="Shen D."/>
            <person name="Strem M.D."/>
            <person name="Melnick R.L."/>
            <person name="Guiltinan M.J."/>
            <person name="Tyler B.M."/>
            <person name="Meinhardt L.W."/>
            <person name="Bailey B.A."/>
        </authorList>
    </citation>
    <scope>NUCLEOTIDE SEQUENCE [LARGE SCALE GENOMIC DNA]</scope>
    <source>
        <strain evidence="2">zdho120</strain>
    </source>
</reference>
<dbReference type="Proteomes" id="UP000198211">
    <property type="component" value="Unassembled WGS sequence"/>
</dbReference>
<dbReference type="EMBL" id="NBNE01000106">
    <property type="protein sequence ID" value="OWZ22819.1"/>
    <property type="molecule type" value="Genomic_DNA"/>
</dbReference>
<name>A0A225X0R7_9STRA</name>
<comment type="caution">
    <text evidence="1">The sequence shown here is derived from an EMBL/GenBank/DDBJ whole genome shotgun (WGS) entry which is preliminary data.</text>
</comment>